<dbReference type="PANTHER" id="PTHR30035">
    <property type="entry name" value="LIPOPROTEIN VACJ-RELATED"/>
    <property type="match status" value="1"/>
</dbReference>
<feature type="compositionally biased region" description="Polar residues" evidence="3">
    <location>
        <begin position="32"/>
        <end position="65"/>
    </location>
</feature>
<keyword evidence="6" id="KW-1185">Reference proteome</keyword>
<evidence type="ECO:0000256" key="3">
    <source>
        <dbReference type="SAM" id="MobiDB-lite"/>
    </source>
</evidence>
<feature type="chain" id="PRO_5045470534" description="Surface lipoprotein" evidence="4">
    <location>
        <begin position="23"/>
        <end position="294"/>
    </location>
</feature>
<evidence type="ECO:0000256" key="2">
    <source>
        <dbReference type="ARBA" id="ARBA00022729"/>
    </source>
</evidence>
<dbReference type="Pfam" id="PF04333">
    <property type="entry name" value="MlaA"/>
    <property type="match status" value="1"/>
</dbReference>
<keyword evidence="2 4" id="KW-0732">Signal</keyword>
<comment type="caution">
    <text evidence="5">The sequence shown here is derived from an EMBL/GenBank/DDBJ whole genome shotgun (WGS) entry which is preliminary data.</text>
</comment>
<protein>
    <recommendedName>
        <fullName evidence="7">Surface lipoprotein</fullName>
    </recommendedName>
</protein>
<evidence type="ECO:0000256" key="4">
    <source>
        <dbReference type="SAM" id="SignalP"/>
    </source>
</evidence>
<dbReference type="PRINTS" id="PR01805">
    <property type="entry name" value="VACJLIPOPROT"/>
</dbReference>
<proteinExistence type="inferred from homology"/>
<reference evidence="6" key="1">
    <citation type="journal article" date="2019" name="Int. J. Syst. Evol. Microbiol.">
        <title>The Global Catalogue of Microorganisms (GCM) 10K type strain sequencing project: providing services to taxonomists for standard genome sequencing and annotation.</title>
        <authorList>
            <consortium name="The Broad Institute Genomics Platform"/>
            <consortium name="The Broad Institute Genome Sequencing Center for Infectious Disease"/>
            <person name="Wu L."/>
            <person name="Ma J."/>
        </authorList>
    </citation>
    <scope>NUCLEOTIDE SEQUENCE [LARGE SCALE GENOMIC DNA]</scope>
    <source>
        <strain evidence="6">JCM 14331</strain>
    </source>
</reference>
<evidence type="ECO:0000313" key="6">
    <source>
        <dbReference type="Proteomes" id="UP001501169"/>
    </source>
</evidence>
<accession>A0ABP3P381</accession>
<dbReference type="Proteomes" id="UP001501169">
    <property type="component" value="Unassembled WGS sequence"/>
</dbReference>
<comment type="similarity">
    <text evidence="1">Belongs to the MlaA family.</text>
</comment>
<dbReference type="InterPro" id="IPR007428">
    <property type="entry name" value="MlaA"/>
</dbReference>
<evidence type="ECO:0000256" key="1">
    <source>
        <dbReference type="ARBA" id="ARBA00010634"/>
    </source>
</evidence>
<dbReference type="RefSeq" id="WP_226767520.1">
    <property type="nucleotide sequence ID" value="NZ_BAAAEO010000004.1"/>
</dbReference>
<dbReference type="EMBL" id="BAAAEO010000004">
    <property type="protein sequence ID" value="GAA0558483.1"/>
    <property type="molecule type" value="Genomic_DNA"/>
</dbReference>
<organism evidence="5 6">
    <name type="scientific">Rheinheimera aquimaris</name>
    <dbReference type="NCBI Taxonomy" id="412437"/>
    <lineage>
        <taxon>Bacteria</taxon>
        <taxon>Pseudomonadati</taxon>
        <taxon>Pseudomonadota</taxon>
        <taxon>Gammaproteobacteria</taxon>
        <taxon>Chromatiales</taxon>
        <taxon>Chromatiaceae</taxon>
        <taxon>Rheinheimera</taxon>
    </lineage>
</organism>
<feature type="region of interest" description="Disordered" evidence="3">
    <location>
        <begin position="20"/>
        <end position="65"/>
    </location>
</feature>
<feature type="signal peptide" evidence="4">
    <location>
        <begin position="1"/>
        <end position="22"/>
    </location>
</feature>
<name>A0ABP3P381_9GAMM</name>
<sequence>MTSNTTLSLILLLLLSGCASQPQTPPEDTPAPITSQSTDDSANAELTASEQLSSGKTATIETSQGKIEIEPTVVDMAERAPATGEEQAQQYNDPLEGWNRGTFAFNHFTYTYALIPLAKGYEYITPAPVRDKIGNAFSNIREPLSMLNNLAAGELKDAGTNLGRFLINTTIGILGLFDPATAWFDLPEAKQSIADTLAGYGVAPGPYLVLPILGQNNVRGSTSVVSEYLLDPIGQVTNPPDTYYLQGVDAVDSFSDRARVYEELYRQAEDPYLYFRNQFLQGVKRDDHFSQPQQ</sequence>
<evidence type="ECO:0008006" key="7">
    <source>
        <dbReference type="Google" id="ProtNLM"/>
    </source>
</evidence>
<gene>
    <name evidence="5" type="ORF">GCM10009098_28070</name>
</gene>
<evidence type="ECO:0000313" key="5">
    <source>
        <dbReference type="EMBL" id="GAA0558483.1"/>
    </source>
</evidence>
<dbReference type="PANTHER" id="PTHR30035:SF3">
    <property type="entry name" value="INTERMEMBRANE PHOSPHOLIPID TRANSPORT SYSTEM LIPOPROTEIN MLAA"/>
    <property type="match status" value="1"/>
</dbReference>